<organism evidence="2 3">
    <name type="scientific">Selenomonas ruminantium</name>
    <dbReference type="NCBI Taxonomy" id="971"/>
    <lineage>
        <taxon>Bacteria</taxon>
        <taxon>Bacillati</taxon>
        <taxon>Bacillota</taxon>
        <taxon>Negativicutes</taxon>
        <taxon>Selenomonadales</taxon>
        <taxon>Selenomonadaceae</taxon>
        <taxon>Selenomonas</taxon>
    </lineage>
</organism>
<dbReference type="EMBL" id="SVCA01000005">
    <property type="protein sequence ID" value="MBE6085267.1"/>
    <property type="molecule type" value="Genomic_DNA"/>
</dbReference>
<evidence type="ECO:0000313" key="2">
    <source>
        <dbReference type="EMBL" id="MBE6085267.1"/>
    </source>
</evidence>
<reference evidence="2" key="1">
    <citation type="submission" date="2019-04" db="EMBL/GenBank/DDBJ databases">
        <title>Evolution of Biomass-Degrading Anaerobic Consortia Revealed by Metagenomics.</title>
        <authorList>
            <person name="Peng X."/>
        </authorList>
    </citation>
    <scope>NUCLEOTIDE SEQUENCE</scope>
    <source>
        <strain evidence="2">SIG242</strain>
    </source>
</reference>
<gene>
    <name evidence="2" type="ORF">E7203_07365</name>
</gene>
<dbReference type="AlphaFoldDB" id="A0A927WL93"/>
<proteinExistence type="predicted"/>
<sequence length="161" mass="17915">MKKYMLVIMMLCILSLSTVVHALSKNQVALGGIPLDAPLTYVNSIYGPPTRIDGGGQWVSHYGNGFLVYSSPRTTGKDSRYKKAVNYVDEIRVTQNNGISTPDGAYVGMQEISIEELYGKPFNKFSNKDGLITYWYFADTQLLAFEVKNGLVISIRITETD</sequence>
<accession>A0A927WL93</accession>
<dbReference type="Proteomes" id="UP000772151">
    <property type="component" value="Unassembled WGS sequence"/>
</dbReference>
<feature type="signal peptide" evidence="1">
    <location>
        <begin position="1"/>
        <end position="22"/>
    </location>
</feature>
<protein>
    <submittedName>
        <fullName evidence="2">Uncharacterized protein</fullName>
    </submittedName>
</protein>
<evidence type="ECO:0000313" key="3">
    <source>
        <dbReference type="Proteomes" id="UP000772151"/>
    </source>
</evidence>
<evidence type="ECO:0000256" key="1">
    <source>
        <dbReference type="SAM" id="SignalP"/>
    </source>
</evidence>
<keyword evidence="1" id="KW-0732">Signal</keyword>
<comment type="caution">
    <text evidence="2">The sequence shown here is derived from an EMBL/GenBank/DDBJ whole genome shotgun (WGS) entry which is preliminary data.</text>
</comment>
<feature type="chain" id="PRO_5038130583" evidence="1">
    <location>
        <begin position="23"/>
        <end position="161"/>
    </location>
</feature>
<dbReference type="RefSeq" id="WP_303669357.1">
    <property type="nucleotide sequence ID" value="NZ_SVCA01000005.1"/>
</dbReference>
<name>A0A927WL93_SELRU</name>